<dbReference type="AlphaFoldDB" id="A0A9N9CWD8"/>
<reference evidence="2" key="1">
    <citation type="submission" date="2021-06" db="EMBL/GenBank/DDBJ databases">
        <authorList>
            <person name="Kallberg Y."/>
            <person name="Tangrot J."/>
            <person name="Rosling A."/>
        </authorList>
    </citation>
    <scope>NUCLEOTIDE SEQUENCE</scope>
    <source>
        <strain evidence="2">BR232B</strain>
    </source>
</reference>
<dbReference type="EMBL" id="CAJVPI010001465">
    <property type="protein sequence ID" value="CAG8614077.1"/>
    <property type="molecule type" value="Genomic_DNA"/>
</dbReference>
<gene>
    <name evidence="2" type="ORF">PBRASI_LOCUS8333</name>
</gene>
<evidence type="ECO:0000313" key="2">
    <source>
        <dbReference type="EMBL" id="CAG8614077.1"/>
    </source>
</evidence>
<sequence>MENAGTDHEYHEIGGSNSYIRMGRGNDKNILNYGKKSVLPSLSKDHASVEESVLVKRRSFDAEISSTECGHASADIVTAS</sequence>
<accession>A0A9N9CWD8</accession>
<evidence type="ECO:0000313" key="3">
    <source>
        <dbReference type="Proteomes" id="UP000789739"/>
    </source>
</evidence>
<organism evidence="2 3">
    <name type="scientific">Paraglomus brasilianum</name>
    <dbReference type="NCBI Taxonomy" id="144538"/>
    <lineage>
        <taxon>Eukaryota</taxon>
        <taxon>Fungi</taxon>
        <taxon>Fungi incertae sedis</taxon>
        <taxon>Mucoromycota</taxon>
        <taxon>Glomeromycotina</taxon>
        <taxon>Glomeromycetes</taxon>
        <taxon>Paraglomerales</taxon>
        <taxon>Paraglomeraceae</taxon>
        <taxon>Paraglomus</taxon>
    </lineage>
</organism>
<keyword evidence="3" id="KW-1185">Reference proteome</keyword>
<protein>
    <submittedName>
        <fullName evidence="2">3495_t:CDS:1</fullName>
    </submittedName>
</protein>
<feature type="compositionally biased region" description="Basic and acidic residues" evidence="1">
    <location>
        <begin position="1"/>
        <end position="12"/>
    </location>
</feature>
<feature type="region of interest" description="Disordered" evidence="1">
    <location>
        <begin position="1"/>
        <end position="21"/>
    </location>
</feature>
<comment type="caution">
    <text evidence="2">The sequence shown here is derived from an EMBL/GenBank/DDBJ whole genome shotgun (WGS) entry which is preliminary data.</text>
</comment>
<dbReference type="Proteomes" id="UP000789739">
    <property type="component" value="Unassembled WGS sequence"/>
</dbReference>
<proteinExistence type="predicted"/>
<evidence type="ECO:0000256" key="1">
    <source>
        <dbReference type="SAM" id="MobiDB-lite"/>
    </source>
</evidence>
<name>A0A9N9CWD8_9GLOM</name>